<dbReference type="GO" id="GO:0016616">
    <property type="term" value="F:oxidoreductase activity, acting on the CH-OH group of donors, NAD or NADP as acceptor"/>
    <property type="evidence" value="ECO:0007669"/>
    <property type="project" value="UniProtKB-ARBA"/>
</dbReference>
<evidence type="ECO:0000259" key="4">
    <source>
        <dbReference type="Pfam" id="PF02826"/>
    </source>
</evidence>
<dbReference type="CDD" id="cd12164">
    <property type="entry name" value="GDH_like_2"/>
    <property type="match status" value="1"/>
</dbReference>
<dbReference type="EMBL" id="CP028901">
    <property type="protein sequence ID" value="AWB32822.1"/>
    <property type="molecule type" value="Genomic_DNA"/>
</dbReference>
<dbReference type="Gene3D" id="3.40.50.720">
    <property type="entry name" value="NAD(P)-binding Rossmann-like Domain"/>
    <property type="match status" value="2"/>
</dbReference>
<feature type="region of interest" description="Disordered" evidence="3">
    <location>
        <begin position="1"/>
        <end position="20"/>
    </location>
</feature>
<evidence type="ECO:0000256" key="2">
    <source>
        <dbReference type="ARBA" id="ARBA00023027"/>
    </source>
</evidence>
<keyword evidence="2" id="KW-0520">NAD</keyword>
<dbReference type="InterPro" id="IPR029753">
    <property type="entry name" value="D-isomer_DH_CS"/>
</dbReference>
<organism evidence="5 6">
    <name type="scientific">Orrella marina</name>
    <dbReference type="NCBI Taxonomy" id="2163011"/>
    <lineage>
        <taxon>Bacteria</taxon>
        <taxon>Pseudomonadati</taxon>
        <taxon>Pseudomonadota</taxon>
        <taxon>Betaproteobacteria</taxon>
        <taxon>Burkholderiales</taxon>
        <taxon>Alcaligenaceae</taxon>
        <taxon>Orrella</taxon>
    </lineage>
</organism>
<reference evidence="5 6" key="1">
    <citation type="submission" date="2018-04" db="EMBL/GenBank/DDBJ databases">
        <title>Bordetella sp. HZ20 isolated from seawater.</title>
        <authorList>
            <person name="Sun C."/>
        </authorList>
    </citation>
    <scope>NUCLEOTIDE SEQUENCE [LARGE SCALE GENOMIC DNA]</scope>
    <source>
        <strain evidence="5 6">HZ20</strain>
    </source>
</reference>
<sequence length="325" mass="36526">MNSTHNPRHSQAESSSPPTLVFASPLDRFDDWKQALGQAMPELNVVRHGDDIDPHSVRYALVWKPETGFFEKYPELEMVINLGAGVDALVGRQDLPAIPITRLVDPDMSQMMAGFVLFAVMRYARHIHLHEQYQRLGQWHYIHPKNPEDVRVTVLGLGELGTRAATEIARQGFDVWGWSRSEKSVKGITCRHGLETLQTVLGRSDILVILMPLTSETHHLLNAQRLDQLPQGCCLINVARGQIIDETALTERLQNGQIGHATLDVFEKEPLSPDSPLWKMDNVLITPHLASVALPRSAARQIALNIRRVQQNQPPLHQIEVGRGY</sequence>
<dbReference type="SUPFAM" id="SSF51735">
    <property type="entry name" value="NAD(P)-binding Rossmann-fold domains"/>
    <property type="match status" value="1"/>
</dbReference>
<dbReference type="PANTHER" id="PTHR43333:SF1">
    <property type="entry name" value="D-ISOMER SPECIFIC 2-HYDROXYACID DEHYDROGENASE NAD-BINDING DOMAIN-CONTAINING PROTEIN"/>
    <property type="match status" value="1"/>
</dbReference>
<dbReference type="Proteomes" id="UP000244571">
    <property type="component" value="Chromosome"/>
</dbReference>
<dbReference type="InterPro" id="IPR006140">
    <property type="entry name" value="D-isomer_DH_NAD-bd"/>
</dbReference>
<keyword evidence="6" id="KW-1185">Reference proteome</keyword>
<evidence type="ECO:0000256" key="1">
    <source>
        <dbReference type="ARBA" id="ARBA00023002"/>
    </source>
</evidence>
<gene>
    <name evidence="5" type="ORF">DBV39_02800</name>
</gene>
<dbReference type="OrthoDB" id="9787219at2"/>
<accession>A0A2R4XG81</accession>
<dbReference type="GO" id="GO:0051287">
    <property type="term" value="F:NAD binding"/>
    <property type="evidence" value="ECO:0007669"/>
    <property type="project" value="InterPro"/>
</dbReference>
<evidence type="ECO:0000256" key="3">
    <source>
        <dbReference type="SAM" id="MobiDB-lite"/>
    </source>
</evidence>
<dbReference type="AlphaFoldDB" id="A0A2R4XG81"/>
<dbReference type="PANTHER" id="PTHR43333">
    <property type="entry name" value="2-HACID_DH_C DOMAIN-CONTAINING PROTEIN"/>
    <property type="match status" value="1"/>
</dbReference>
<name>A0A2R4XG81_9BURK</name>
<proteinExistence type="predicted"/>
<dbReference type="Pfam" id="PF02826">
    <property type="entry name" value="2-Hacid_dh_C"/>
    <property type="match status" value="1"/>
</dbReference>
<dbReference type="RefSeq" id="WP_108620263.1">
    <property type="nucleotide sequence ID" value="NZ_CP028901.1"/>
</dbReference>
<protein>
    <submittedName>
        <fullName evidence="5">Glyoxylate/hydroxypyruvate reductase A</fullName>
    </submittedName>
</protein>
<keyword evidence="5" id="KW-0670">Pyruvate</keyword>
<dbReference type="KEGG" id="boz:DBV39_02800"/>
<keyword evidence="1" id="KW-0560">Oxidoreductase</keyword>
<dbReference type="PROSITE" id="PS00671">
    <property type="entry name" value="D_2_HYDROXYACID_DH_3"/>
    <property type="match status" value="1"/>
</dbReference>
<evidence type="ECO:0000313" key="5">
    <source>
        <dbReference type="EMBL" id="AWB32822.1"/>
    </source>
</evidence>
<dbReference type="InterPro" id="IPR036291">
    <property type="entry name" value="NAD(P)-bd_dom_sf"/>
</dbReference>
<feature type="domain" description="D-isomer specific 2-hydroxyacid dehydrogenase NAD-binding" evidence="4">
    <location>
        <begin position="119"/>
        <end position="290"/>
    </location>
</feature>
<evidence type="ECO:0000313" key="6">
    <source>
        <dbReference type="Proteomes" id="UP000244571"/>
    </source>
</evidence>